<dbReference type="InterPro" id="IPR026082">
    <property type="entry name" value="ABCA"/>
</dbReference>
<accession>A0A8J6LC38</accession>
<keyword evidence="10" id="KW-1185">Reference proteome</keyword>
<keyword evidence="2 6" id="KW-0812">Transmembrane</keyword>
<feature type="transmembrane region" description="Helical" evidence="6">
    <location>
        <begin position="530"/>
        <end position="551"/>
    </location>
</feature>
<feature type="region of interest" description="Disordered" evidence="5">
    <location>
        <begin position="72"/>
        <end position="121"/>
    </location>
</feature>
<dbReference type="GO" id="GO:0005524">
    <property type="term" value="F:ATP binding"/>
    <property type="evidence" value="ECO:0007669"/>
    <property type="project" value="InterPro"/>
</dbReference>
<evidence type="ECO:0000259" key="7">
    <source>
        <dbReference type="Pfam" id="PF00005"/>
    </source>
</evidence>
<protein>
    <submittedName>
        <fullName evidence="9">Uncharacterized protein</fullName>
    </submittedName>
</protein>
<keyword evidence="3 6" id="KW-1133">Transmembrane helix</keyword>
<dbReference type="InterPro" id="IPR027417">
    <property type="entry name" value="P-loop_NTPase"/>
</dbReference>
<feature type="transmembrane region" description="Helical" evidence="6">
    <location>
        <begin position="588"/>
        <end position="610"/>
    </location>
</feature>
<dbReference type="Gene3D" id="3.40.50.300">
    <property type="entry name" value="P-loop containing nucleotide triphosphate hydrolases"/>
    <property type="match status" value="1"/>
</dbReference>
<feature type="domain" description="ABC-2 type transporter transmembrane" evidence="8">
    <location>
        <begin position="421"/>
        <end position="651"/>
    </location>
</feature>
<comment type="subcellular location">
    <subcellularLocation>
        <location evidence="1">Membrane</location>
        <topology evidence="1">Multi-pass membrane protein</topology>
    </subcellularLocation>
</comment>
<dbReference type="AlphaFoldDB" id="A0A8J6LC38"/>
<dbReference type="GO" id="GO:0016020">
    <property type="term" value="C:membrane"/>
    <property type="evidence" value="ECO:0007669"/>
    <property type="project" value="UniProtKB-SubCell"/>
</dbReference>
<evidence type="ECO:0000313" key="10">
    <source>
        <dbReference type="Proteomes" id="UP000719412"/>
    </source>
</evidence>
<dbReference type="Proteomes" id="UP000719412">
    <property type="component" value="Unassembled WGS sequence"/>
</dbReference>
<proteinExistence type="predicted"/>
<evidence type="ECO:0000256" key="2">
    <source>
        <dbReference type="ARBA" id="ARBA00022692"/>
    </source>
</evidence>
<reference evidence="9" key="2">
    <citation type="submission" date="2021-08" db="EMBL/GenBank/DDBJ databases">
        <authorList>
            <person name="Eriksson T."/>
        </authorList>
    </citation>
    <scope>NUCLEOTIDE SEQUENCE</scope>
    <source>
        <strain evidence="9">Stoneville</strain>
        <tissue evidence="9">Whole head</tissue>
    </source>
</reference>
<feature type="compositionally biased region" description="Polar residues" evidence="5">
    <location>
        <begin position="79"/>
        <end position="105"/>
    </location>
</feature>
<dbReference type="PANTHER" id="PTHR19229:SF209">
    <property type="entry name" value="ATP-BINDING CASSETTE SUB-FAMILY A MEMBER 5 ISOFORM X1"/>
    <property type="match status" value="1"/>
</dbReference>
<comment type="caution">
    <text evidence="9">The sequence shown here is derived from an EMBL/GenBank/DDBJ whole genome shotgun (WGS) entry which is preliminary data.</text>
</comment>
<dbReference type="SUPFAM" id="SSF52540">
    <property type="entry name" value="P-loop containing nucleoside triphosphate hydrolases"/>
    <property type="match status" value="1"/>
</dbReference>
<keyword evidence="4 6" id="KW-0472">Membrane</keyword>
<evidence type="ECO:0000256" key="1">
    <source>
        <dbReference type="ARBA" id="ARBA00004141"/>
    </source>
</evidence>
<gene>
    <name evidence="9" type="ORF">GEV33_006077</name>
</gene>
<sequence>MEDRGRHRIVISQNQPHINADVAPQKYNETEGLLQENARRMRTLPSCCRPCGLMDKASDFGSEDCSRGKCNRAGATSGGLPSTPFSTVPSSRHGSNTPDIGQNCEQFPRHKSTRNPRKSVERCTPEPRFRRICRFDNCRTRFLLPIDRQHGKMADDRAKCTKTNPGVVLIRRDRYRENGGEPSLDLFLAVEGHAEEEYSAQEEGKAENDSGKFHPIPGNLINLLCYGLHRLGEVLLPLYSLGVLIVMKVMIPNPNFPVMDTPRGEAHLFSYFQQLKNHTVAVVPNNTETQEFLERVNELWQSMHHNNPGLHPINWLNFSTNEDLLTAYWSKPDDIPIAVIFEDPRPITGPLKYKIRSNPSRFETPSTTVLYSSPASCRESSEFWSSASVLPIETGKSCPVNQYYYSGFVALQALLDYTKIRIDTGRNIQVPKISLEMFPKRAHTGDWMVAFRVIIPLYMVMALSQFITYLLILIVGEKENKIKEGMKIMGLKDSVFWLSWFIIYGVFVLFLSIICCVLLFTLQVFQNTNFLLIFLLVLLYSLSIIMFGFMITPFFDKSRTAGILGNFAVNIMSLFYFIQVFVDHSSSVAFWIVSLISSSGFALAMDKALVMELKGEGVNFDNLWSGPGMPFGGSLIMMALDIVLYGLFAYYLDCVIPSEHGIKRSPFFCFKPSFWCTKKPIQRIPLANGGSVGSLTTGEDNNIDVEPVSREMKGREAIRIVDMFKSFHHCRKPEIKAINGINLTIYEGQITAILGHNGAGKTTLFNILTGLTAPTSGTAYIFGYDVRDPNDMDEIRRMTGVCPQHDILFDNLTPKEHLEFFAAVKGSRRELIMRLKGQKRNEAKCQ</sequence>
<evidence type="ECO:0000313" key="9">
    <source>
        <dbReference type="EMBL" id="KAH0816714.1"/>
    </source>
</evidence>
<feature type="transmembrane region" description="Helical" evidence="6">
    <location>
        <begin position="495"/>
        <end position="524"/>
    </location>
</feature>
<dbReference type="GO" id="GO:0140359">
    <property type="term" value="F:ABC-type transporter activity"/>
    <property type="evidence" value="ECO:0007669"/>
    <property type="project" value="InterPro"/>
</dbReference>
<feature type="transmembrane region" description="Helical" evidence="6">
    <location>
        <begin position="563"/>
        <end position="582"/>
    </location>
</feature>
<reference evidence="9" key="1">
    <citation type="journal article" date="2020" name="J Insects Food Feed">
        <title>The yellow mealworm (Tenebrio molitor) genome: a resource for the emerging insects as food and feed industry.</title>
        <authorList>
            <person name="Eriksson T."/>
            <person name="Andere A."/>
            <person name="Kelstrup H."/>
            <person name="Emery V."/>
            <person name="Picard C."/>
        </authorList>
    </citation>
    <scope>NUCLEOTIDE SEQUENCE</scope>
    <source>
        <strain evidence="9">Stoneville</strain>
        <tissue evidence="9">Whole head</tissue>
    </source>
</reference>
<evidence type="ECO:0000256" key="4">
    <source>
        <dbReference type="ARBA" id="ARBA00023136"/>
    </source>
</evidence>
<organism evidence="9 10">
    <name type="scientific">Tenebrio molitor</name>
    <name type="common">Yellow mealworm beetle</name>
    <dbReference type="NCBI Taxonomy" id="7067"/>
    <lineage>
        <taxon>Eukaryota</taxon>
        <taxon>Metazoa</taxon>
        <taxon>Ecdysozoa</taxon>
        <taxon>Arthropoda</taxon>
        <taxon>Hexapoda</taxon>
        <taxon>Insecta</taxon>
        <taxon>Pterygota</taxon>
        <taxon>Neoptera</taxon>
        <taxon>Endopterygota</taxon>
        <taxon>Coleoptera</taxon>
        <taxon>Polyphaga</taxon>
        <taxon>Cucujiformia</taxon>
        <taxon>Tenebrionidae</taxon>
        <taxon>Tenebrio</taxon>
    </lineage>
</organism>
<dbReference type="Pfam" id="PF12698">
    <property type="entry name" value="ABC2_membrane_3"/>
    <property type="match status" value="1"/>
</dbReference>
<name>A0A8J6LC38_TENMO</name>
<dbReference type="Pfam" id="PF00005">
    <property type="entry name" value="ABC_tran"/>
    <property type="match status" value="1"/>
</dbReference>
<evidence type="ECO:0000259" key="8">
    <source>
        <dbReference type="Pfam" id="PF12698"/>
    </source>
</evidence>
<evidence type="ECO:0000256" key="6">
    <source>
        <dbReference type="SAM" id="Phobius"/>
    </source>
</evidence>
<dbReference type="InterPro" id="IPR003439">
    <property type="entry name" value="ABC_transporter-like_ATP-bd"/>
</dbReference>
<dbReference type="GO" id="GO:0005319">
    <property type="term" value="F:lipid transporter activity"/>
    <property type="evidence" value="ECO:0007669"/>
    <property type="project" value="TreeGrafter"/>
</dbReference>
<dbReference type="PANTHER" id="PTHR19229">
    <property type="entry name" value="ATP-BINDING CASSETTE TRANSPORTER SUBFAMILY A ABCA"/>
    <property type="match status" value="1"/>
</dbReference>
<evidence type="ECO:0000256" key="3">
    <source>
        <dbReference type="ARBA" id="ARBA00022989"/>
    </source>
</evidence>
<evidence type="ECO:0000256" key="5">
    <source>
        <dbReference type="SAM" id="MobiDB-lite"/>
    </source>
</evidence>
<dbReference type="EMBL" id="JABDTM020021068">
    <property type="protein sequence ID" value="KAH0816714.1"/>
    <property type="molecule type" value="Genomic_DNA"/>
</dbReference>
<dbReference type="GO" id="GO:0016887">
    <property type="term" value="F:ATP hydrolysis activity"/>
    <property type="evidence" value="ECO:0007669"/>
    <property type="project" value="InterPro"/>
</dbReference>
<dbReference type="InterPro" id="IPR013525">
    <property type="entry name" value="ABC2_TM"/>
</dbReference>
<feature type="transmembrane region" description="Helical" evidence="6">
    <location>
        <begin position="447"/>
        <end position="474"/>
    </location>
</feature>
<feature type="transmembrane region" description="Helical" evidence="6">
    <location>
        <begin position="631"/>
        <end position="652"/>
    </location>
</feature>
<feature type="domain" description="ABC transporter" evidence="7">
    <location>
        <begin position="739"/>
        <end position="829"/>
    </location>
</feature>